<evidence type="ECO:0000313" key="2">
    <source>
        <dbReference type="Proteomes" id="UP000223370"/>
    </source>
</evidence>
<sequence>MYPYEETRYTKAVTLSGAIELNRRLKKISDHLAVMFQPEFILGTGDDRTLVDASFTIFWRDKNIVSKPLRTFELGFLAIPVRQTQEITNANHPFDSTIATQINETCNTFENNFTPLEQFIPDRLNPSEPDLPFDLMILDSGLDSLFPYVRTSPIKSTELNLDDPQDPLVDDSDASIPFWIDDLNQEKCLNLIRTATKHQLTDLNNESDDMDDFLCWFYRDFTQFQSFIFKFLQSHHYDTIPQKLTIDLNGLQYESFLNDSRYESDDEYVFDDDFYPDDIPLTTLRCAYDQTINGMPVLALQRYQAYRIPSQSISAIVIYADDTQELTMTLTHVPEMIQAWKK</sequence>
<keyword evidence="2" id="KW-1185">Reference proteome</keyword>
<gene>
    <name evidence="1" type="ORF">IWT5_01260</name>
</gene>
<organism evidence="1 2">
    <name type="scientific">Secundilactobacillus silagincola</name>
    <dbReference type="NCBI Taxonomy" id="1714681"/>
    <lineage>
        <taxon>Bacteria</taxon>
        <taxon>Bacillati</taxon>
        <taxon>Bacillota</taxon>
        <taxon>Bacilli</taxon>
        <taxon>Lactobacillales</taxon>
        <taxon>Lactobacillaceae</taxon>
        <taxon>Secundilactobacillus</taxon>
    </lineage>
</organism>
<comment type="caution">
    <text evidence="1">The sequence shown here is derived from an EMBL/GenBank/DDBJ whole genome shotgun (WGS) entry which is preliminary data.</text>
</comment>
<name>A0A1Z5J2V9_9LACO</name>
<reference evidence="1 2" key="1">
    <citation type="submission" date="2015-11" db="EMBL/GenBank/DDBJ databases">
        <title>Draft genome sequences of new species of the genus Lactobacillus isolated from orchardgrass silage.</title>
        <authorList>
            <person name="Tohno M."/>
            <person name="Tanizawa Y."/>
            <person name="Arita M."/>
        </authorList>
    </citation>
    <scope>NUCLEOTIDE SEQUENCE [LARGE SCALE GENOMIC DNA]</scope>
    <source>
        <strain evidence="1 2">IWT5</strain>
    </source>
</reference>
<dbReference type="AlphaFoldDB" id="A0A1Z5J2V9"/>
<proteinExistence type="predicted"/>
<accession>A0A1Z5J2V9</accession>
<protein>
    <submittedName>
        <fullName evidence="1">Uncharacterized protein</fullName>
    </submittedName>
</protein>
<dbReference type="Proteomes" id="UP000223370">
    <property type="component" value="Unassembled WGS sequence"/>
</dbReference>
<dbReference type="EMBL" id="BCMJ01000004">
    <property type="protein sequence ID" value="GAX08108.1"/>
    <property type="molecule type" value="Genomic_DNA"/>
</dbReference>
<dbReference type="RefSeq" id="WP_098824565.1">
    <property type="nucleotide sequence ID" value="NZ_BCMJ01000004.1"/>
</dbReference>
<evidence type="ECO:0000313" key="1">
    <source>
        <dbReference type="EMBL" id="GAX08108.1"/>
    </source>
</evidence>